<dbReference type="RefSeq" id="WP_160616665.1">
    <property type="nucleotide sequence ID" value="NZ_WTYR01000001.1"/>
</dbReference>
<comment type="caution">
    <text evidence="1">The sequence shown here is derived from an EMBL/GenBank/DDBJ whole genome shotgun (WGS) entry which is preliminary data.</text>
</comment>
<sequence>MDGPQTLYLIYHDPAAAPDAPLDLHGDGHPLADGLWLVRSGLSRSKLYHRIKWQLPEGTALLCAPLADDPEGWPKFKGMEAGALAWLKGG</sequence>
<dbReference type="Proteomes" id="UP000429229">
    <property type="component" value="Unassembled WGS sequence"/>
</dbReference>
<protein>
    <submittedName>
        <fullName evidence="1">Uncharacterized protein</fullName>
    </submittedName>
</protein>
<organism evidence="1 2">
    <name type="scientific">Alteriqipengyuania halimionae</name>
    <dbReference type="NCBI Taxonomy" id="1926630"/>
    <lineage>
        <taxon>Bacteria</taxon>
        <taxon>Pseudomonadati</taxon>
        <taxon>Pseudomonadota</taxon>
        <taxon>Alphaproteobacteria</taxon>
        <taxon>Sphingomonadales</taxon>
        <taxon>Erythrobacteraceae</taxon>
        <taxon>Alteriqipengyuania</taxon>
    </lineage>
</organism>
<name>A0A6I4U542_9SPHN</name>
<reference evidence="1 2" key="1">
    <citation type="submission" date="2019-12" db="EMBL/GenBank/DDBJ databases">
        <title>Genomic-based taxomic classification of the family Erythrobacteraceae.</title>
        <authorList>
            <person name="Xu L."/>
        </authorList>
    </citation>
    <scope>NUCLEOTIDE SEQUENCE [LARGE SCALE GENOMIC DNA]</scope>
    <source>
        <strain evidence="1 2">LMG 29519</strain>
    </source>
</reference>
<evidence type="ECO:0000313" key="1">
    <source>
        <dbReference type="EMBL" id="MXP10013.1"/>
    </source>
</evidence>
<dbReference type="AlphaFoldDB" id="A0A6I4U542"/>
<dbReference type="OrthoDB" id="5975956at2"/>
<evidence type="ECO:0000313" key="2">
    <source>
        <dbReference type="Proteomes" id="UP000429229"/>
    </source>
</evidence>
<gene>
    <name evidence="1" type="ORF">GRI68_07445</name>
</gene>
<keyword evidence="2" id="KW-1185">Reference proteome</keyword>
<proteinExistence type="predicted"/>
<accession>A0A6I4U542</accession>
<dbReference type="EMBL" id="WTYR01000001">
    <property type="protein sequence ID" value="MXP10013.1"/>
    <property type="molecule type" value="Genomic_DNA"/>
</dbReference>